<dbReference type="Proteomes" id="UP001174419">
    <property type="component" value="Unassembled WGS sequence"/>
</dbReference>
<reference evidence="3" key="5">
    <citation type="journal article" date="2022" name="Sci. Total Environ.">
        <title>Prevalence, transmission, and molecular epidemiology of tet(X)-positive bacteria among humans, animals, and environmental niches in China: An epidemiological, and genomic-based study.</title>
        <authorList>
            <person name="Dong N."/>
            <person name="Zeng Y."/>
            <person name="Cai C."/>
            <person name="Sun C."/>
            <person name="Lu J."/>
            <person name="Liu C."/>
            <person name="Zhou H."/>
            <person name="Sun Q."/>
            <person name="Shu L."/>
            <person name="Wang H."/>
            <person name="Wang Y."/>
            <person name="Wang S."/>
            <person name="Wu C."/>
            <person name="Chan E.W."/>
            <person name="Chen G."/>
            <person name="Shen Z."/>
            <person name="Chen S."/>
            <person name="Zhang R."/>
        </authorList>
    </citation>
    <scope>NUCLEOTIDE SEQUENCE</scope>
    <source>
        <strain evidence="3">DF49-4</strain>
    </source>
</reference>
<reference evidence="5 7" key="2">
    <citation type="journal article" date="2020" name="Front. Cell. Infect. Microbiol.">
        <title>Characterization of Three Porcine Acinetobacter towneri Strains Co-Harboring tet(X3) and bla OXA-58.</title>
        <authorList>
            <person name="Ma J."/>
            <person name="Wang J."/>
            <person name="Feng J."/>
            <person name="Liu Y."/>
            <person name="Yang B."/>
            <person name="Li R."/>
            <person name="Bai L."/>
            <person name="He T."/>
            <person name="Wang X."/>
            <person name="Yang Z."/>
        </authorList>
    </citation>
    <scope>NUCLEOTIDE SEQUENCE [LARGE SCALE GENOMIC DNA]</scope>
    <source>
        <strain evidence="5 7">GX5</strain>
    </source>
</reference>
<dbReference type="AlphaFoldDB" id="A0A1E8E3Z2"/>
<proteinExistence type="predicted"/>
<evidence type="ECO:0000313" key="4">
    <source>
        <dbReference type="EMBL" id="OFE44381.1"/>
    </source>
</evidence>
<accession>A0A1E8E3Z2</accession>
<dbReference type="InterPro" id="IPR049220">
    <property type="entry name" value="DUF6868"/>
</dbReference>
<dbReference type="Proteomes" id="UP000186931">
    <property type="component" value="Unassembled WGS sequence"/>
</dbReference>
<feature type="transmembrane region" description="Helical" evidence="1">
    <location>
        <begin position="12"/>
        <end position="34"/>
    </location>
</feature>
<name>A0A1E8E3Z2_9GAMM</name>
<dbReference type="EMBL" id="CP071770">
    <property type="protein sequence ID" value="QTD61393.1"/>
    <property type="molecule type" value="Genomic_DNA"/>
</dbReference>
<keyword evidence="7" id="KW-1185">Reference proteome</keyword>
<evidence type="ECO:0000256" key="1">
    <source>
        <dbReference type="SAM" id="Phobius"/>
    </source>
</evidence>
<dbReference type="Proteomes" id="UP000663954">
    <property type="component" value="Chromosome"/>
</dbReference>
<dbReference type="EMBL" id="JACANG010000018">
    <property type="protein sequence ID" value="MDM1719454.1"/>
    <property type="molecule type" value="Genomic_DNA"/>
</dbReference>
<keyword evidence="1" id="KW-0472">Membrane</keyword>
<keyword evidence="1" id="KW-1133">Transmembrane helix</keyword>
<dbReference type="Pfam" id="PF21742">
    <property type="entry name" value="DUF6868"/>
    <property type="match status" value="1"/>
</dbReference>
<reference evidence="5" key="4">
    <citation type="submission" date="2021-03" db="EMBL/GenBank/DDBJ databases">
        <authorList>
            <person name="Ma J."/>
        </authorList>
    </citation>
    <scope>NUCLEOTIDE SEQUENCE</scope>
    <source>
        <strain evidence="5">GX5</strain>
    </source>
</reference>
<gene>
    <name evidence="4" type="ORF">BJN41_07525</name>
    <name evidence="3" type="ORF">HX110_10000</name>
    <name evidence="5" type="ORF">J4G45_11405</name>
</gene>
<organism evidence="4 6">
    <name type="scientific">Acinetobacter towneri</name>
    <dbReference type="NCBI Taxonomy" id="202956"/>
    <lineage>
        <taxon>Bacteria</taxon>
        <taxon>Pseudomonadati</taxon>
        <taxon>Pseudomonadota</taxon>
        <taxon>Gammaproteobacteria</taxon>
        <taxon>Moraxellales</taxon>
        <taxon>Moraxellaceae</taxon>
        <taxon>Acinetobacter</taxon>
    </lineage>
</organism>
<protein>
    <recommendedName>
        <fullName evidence="2">DUF6868 domain-containing protein</fullName>
    </recommendedName>
</protein>
<dbReference type="GeneID" id="64222430"/>
<reference evidence="4 6" key="1">
    <citation type="submission" date="2016-10" db="EMBL/GenBank/DDBJ databases">
        <title>Genome of airborne Acinetobacter sp. 5-2Ac02 in the hospital environment: Species near to Acinetobacter towneri.</title>
        <authorList>
            <person name="Barbosa B."/>
            <person name="Fernandez-Garcia L."/>
            <person name="Gato E."/>
            <person name="Leao R."/>
            <person name="Albano R."/>
            <person name="Fernandez B."/>
            <person name="Fernandez-Cuenca F."/>
            <person name="Marques E."/>
            <person name="Tomas M."/>
        </authorList>
    </citation>
    <scope>NUCLEOTIDE SEQUENCE [LARGE SCALE GENOMIC DNA]</scope>
    <source>
        <strain evidence="4 6">5-2Ac02</strain>
    </source>
</reference>
<dbReference type="eggNOG" id="ENOG5032ZJW">
    <property type="taxonomic scope" value="Bacteria"/>
</dbReference>
<keyword evidence="1" id="KW-0812">Transmembrane</keyword>
<feature type="domain" description="DUF6868" evidence="2">
    <location>
        <begin position="9"/>
        <end position="81"/>
    </location>
</feature>
<reference evidence="3" key="3">
    <citation type="submission" date="2020-06" db="EMBL/GenBank/DDBJ databases">
        <authorList>
            <person name="Dong N."/>
        </authorList>
    </citation>
    <scope>NUCLEOTIDE SEQUENCE</scope>
    <source>
        <strain evidence="3">DF49-4</strain>
    </source>
</reference>
<sequence>MSVDYDFWCRLLLTCALINYAILMLWFVVVIFAHDWLRQLHGRWFKLSDASFDAIHYGGMAVYKIGVLLLNIAPLIALYMMRP</sequence>
<evidence type="ECO:0000313" key="5">
    <source>
        <dbReference type="EMBL" id="QTD61393.1"/>
    </source>
</evidence>
<evidence type="ECO:0000313" key="7">
    <source>
        <dbReference type="Proteomes" id="UP000663954"/>
    </source>
</evidence>
<dbReference type="RefSeq" id="WP_004972400.1">
    <property type="nucleotide sequence ID" value="NZ_BBNL01000003.1"/>
</dbReference>
<evidence type="ECO:0000259" key="2">
    <source>
        <dbReference type="Pfam" id="PF21742"/>
    </source>
</evidence>
<evidence type="ECO:0000313" key="3">
    <source>
        <dbReference type="EMBL" id="MDM1719454.1"/>
    </source>
</evidence>
<evidence type="ECO:0000313" key="6">
    <source>
        <dbReference type="Proteomes" id="UP000186931"/>
    </source>
</evidence>
<feature type="transmembrane region" description="Helical" evidence="1">
    <location>
        <begin position="54"/>
        <end position="80"/>
    </location>
</feature>
<dbReference type="EMBL" id="MKQS01000003">
    <property type="protein sequence ID" value="OFE44381.1"/>
    <property type="molecule type" value="Genomic_DNA"/>
</dbReference>